<evidence type="ECO:0000313" key="2">
    <source>
        <dbReference type="EMBL" id="MBW3083763.1"/>
    </source>
</evidence>
<organism evidence="2 3">
    <name type="scientific">Bifidobacterium phasiani</name>
    <dbReference type="NCBI Taxonomy" id="2834431"/>
    <lineage>
        <taxon>Bacteria</taxon>
        <taxon>Bacillati</taxon>
        <taxon>Actinomycetota</taxon>
        <taxon>Actinomycetes</taxon>
        <taxon>Bifidobacteriales</taxon>
        <taxon>Bifidobacteriaceae</taxon>
        <taxon>Bifidobacterium</taxon>
    </lineage>
</organism>
<feature type="transmembrane region" description="Helical" evidence="1">
    <location>
        <begin position="437"/>
        <end position="465"/>
    </location>
</feature>
<keyword evidence="1" id="KW-0812">Transmembrane</keyword>
<sequence length="714" mass="78738">MSATLTETASTGKRPRGARRKLHMTPMLCGLAVVLCTVLVEMVLFNLPFWQTMNASPITVDDYAVGEGISRDGDTLTIESNDNAYIEVKTDSTIEYLYMDPGESPTDVTLQFQLVTQHVDNTGWYTGETTKYMNLAYDDSRYVRVGGEHDGVRINFIGAQGQQLTLRHIVVNPQIPFSVSVLRVALIAVCLVYCLFLRPGAGIYRIRLSSRVGSIRCRQTWVLAAVTAVQLAIVCGVWHFAGGGDAAASWPQQIFGFTTDYDQYARMGDALLHGRVSLDLPVSDSLASLANPYDSDIRGQAMGEGGGPIFWDHAFYDGEYYMYFGVVPAVLLFVPFQLITGGWLASTWAILLLGLLTTVAMTCFVVQVADKLFRRTISLGATILAIVALNAGSSMYYQLFTPNFYAVPGLASLCFTVAGLTFWLMSKKGASVSKIPLALGSTCIALNLGCRPQFILVAVLALPLFWDELVHRRLFFSRKGIGNTVAALLPFVVVFTPLLAYNAIRFGSPLDFGANYNLTGFDMTVMKTPLIDIIPLLLYYLFQPANITMGFPFVGTTQTPLPLWAPAEASVGGVLAICPFLVVVFFAVSAFRTADNAIRRTAFGVFLLGLVILVVDCYMTGFAWRYYLDFSWAFCIIAVMVVFLHDRRRMEAVDSVSTDGTIFSAVILRVFFIGVLLSELFQFFSLLAPGRMTPMISVCPDLFYEVMRWFLALN</sequence>
<accession>A0ABS6WB70</accession>
<keyword evidence="1" id="KW-1133">Transmembrane helix</keyword>
<name>A0ABS6WB70_9BIFI</name>
<feature type="transmembrane region" description="Helical" evidence="1">
    <location>
        <begin position="405"/>
        <end position="425"/>
    </location>
</feature>
<proteinExistence type="predicted"/>
<feature type="transmembrane region" description="Helical" evidence="1">
    <location>
        <begin position="24"/>
        <end position="45"/>
    </location>
</feature>
<evidence type="ECO:0000256" key="1">
    <source>
        <dbReference type="SAM" id="Phobius"/>
    </source>
</evidence>
<comment type="caution">
    <text evidence="2">The sequence shown here is derived from an EMBL/GenBank/DDBJ whole genome shotgun (WGS) entry which is preliminary data.</text>
</comment>
<feature type="transmembrane region" description="Helical" evidence="1">
    <location>
        <begin position="603"/>
        <end position="624"/>
    </location>
</feature>
<feature type="transmembrane region" description="Helical" evidence="1">
    <location>
        <begin position="345"/>
        <end position="366"/>
    </location>
</feature>
<feature type="transmembrane region" description="Helical" evidence="1">
    <location>
        <begin position="666"/>
        <end position="688"/>
    </location>
</feature>
<keyword evidence="3" id="KW-1185">Reference proteome</keyword>
<feature type="transmembrane region" description="Helical" evidence="1">
    <location>
        <begin position="320"/>
        <end position="339"/>
    </location>
</feature>
<evidence type="ECO:0000313" key="3">
    <source>
        <dbReference type="Proteomes" id="UP000812844"/>
    </source>
</evidence>
<feature type="transmembrane region" description="Helical" evidence="1">
    <location>
        <begin position="569"/>
        <end position="591"/>
    </location>
</feature>
<dbReference type="RefSeq" id="WP_219083262.1">
    <property type="nucleotide sequence ID" value="NZ_JAHBBD010000036.1"/>
</dbReference>
<evidence type="ECO:0008006" key="4">
    <source>
        <dbReference type="Google" id="ProtNLM"/>
    </source>
</evidence>
<feature type="transmembrane region" description="Helical" evidence="1">
    <location>
        <begin position="630"/>
        <end position="645"/>
    </location>
</feature>
<dbReference type="Proteomes" id="UP000812844">
    <property type="component" value="Unassembled WGS sequence"/>
</dbReference>
<keyword evidence="1" id="KW-0472">Membrane</keyword>
<protein>
    <recommendedName>
        <fullName evidence="4">Glycosyltransferase</fullName>
    </recommendedName>
</protein>
<dbReference type="EMBL" id="JAHBBD010000036">
    <property type="protein sequence ID" value="MBW3083763.1"/>
    <property type="molecule type" value="Genomic_DNA"/>
</dbReference>
<feature type="transmembrane region" description="Helical" evidence="1">
    <location>
        <begin position="378"/>
        <end position="399"/>
    </location>
</feature>
<feature type="transmembrane region" description="Helical" evidence="1">
    <location>
        <begin position="485"/>
        <end position="504"/>
    </location>
</feature>
<gene>
    <name evidence="2" type="ORF">KIH73_10445</name>
</gene>
<reference evidence="2 3" key="1">
    <citation type="submission" date="2021-05" db="EMBL/GenBank/DDBJ databases">
        <title>Phylogenetic classification of ten novel species belonging to the genus Bifidobacterium comprising B. colchicus sp. nov., B. abeli sp. nov., B. bicoloris sp. nov., B. guerezis sp. nov., B. rosaliae sp. nov., B. santillanensis sp. nov., B. argentati sp. nov., B. amazzoni sp. nov., B. pluviali sp. nov., and B. pinnaculum sp. nov.</title>
        <authorList>
            <person name="Lugli G.A."/>
            <person name="Ruiz Garcia L."/>
            <person name="Margolles A."/>
            <person name="Ventura M."/>
        </authorList>
    </citation>
    <scope>NUCLEOTIDE SEQUENCE [LARGE SCALE GENOMIC DNA]</scope>
    <source>
        <strain evidence="2 3">6T3</strain>
    </source>
</reference>
<feature type="transmembrane region" description="Helical" evidence="1">
    <location>
        <begin position="175"/>
        <end position="197"/>
    </location>
</feature>